<dbReference type="EMBL" id="FOVL01000010">
    <property type="protein sequence ID" value="SFN61090.1"/>
    <property type="molecule type" value="Genomic_DNA"/>
</dbReference>
<dbReference type="Gene3D" id="3.90.226.10">
    <property type="entry name" value="2-enoyl-CoA Hydratase, Chain A, domain 1"/>
    <property type="match status" value="1"/>
</dbReference>
<feature type="signal peptide" evidence="1">
    <location>
        <begin position="1"/>
        <end position="21"/>
    </location>
</feature>
<dbReference type="Gene3D" id="3.30.750.44">
    <property type="match status" value="1"/>
</dbReference>
<feature type="domain" description="Tail specific protease" evidence="2">
    <location>
        <begin position="110"/>
        <end position="308"/>
    </location>
</feature>
<dbReference type="CDD" id="cd07563">
    <property type="entry name" value="Peptidase_S41_IRBP"/>
    <property type="match status" value="1"/>
</dbReference>
<reference evidence="3 4" key="1">
    <citation type="submission" date="2016-10" db="EMBL/GenBank/DDBJ databases">
        <authorList>
            <person name="de Groot N.N."/>
        </authorList>
    </citation>
    <scope>NUCLEOTIDE SEQUENCE [LARGE SCALE GENOMIC DNA]</scope>
    <source>
        <strain evidence="3 4">DSM 17794</strain>
    </source>
</reference>
<dbReference type="RefSeq" id="WP_175494785.1">
    <property type="nucleotide sequence ID" value="NZ_FOVL01000010.1"/>
</dbReference>
<dbReference type="PANTHER" id="PTHR11261:SF3">
    <property type="entry name" value="RETINOL-BINDING PROTEIN 3"/>
    <property type="match status" value="1"/>
</dbReference>
<dbReference type="Pfam" id="PF11918">
    <property type="entry name" value="Peptidase_S41_N"/>
    <property type="match status" value="1"/>
</dbReference>
<dbReference type="InterPro" id="IPR005151">
    <property type="entry name" value="Tail-specific_protease"/>
</dbReference>
<gene>
    <name evidence="3" type="ORF">SAMN05660413_01839</name>
</gene>
<organism evidence="3 4">
    <name type="scientific">Salegentibacter flavus</name>
    <dbReference type="NCBI Taxonomy" id="287099"/>
    <lineage>
        <taxon>Bacteria</taxon>
        <taxon>Pseudomonadati</taxon>
        <taxon>Bacteroidota</taxon>
        <taxon>Flavobacteriia</taxon>
        <taxon>Flavobacteriales</taxon>
        <taxon>Flavobacteriaceae</taxon>
        <taxon>Salegentibacter</taxon>
    </lineage>
</organism>
<name>A0A1I5AFE2_9FLAO</name>
<dbReference type="SMART" id="SM00245">
    <property type="entry name" value="TSPc"/>
    <property type="match status" value="1"/>
</dbReference>
<evidence type="ECO:0000313" key="4">
    <source>
        <dbReference type="Proteomes" id="UP000199153"/>
    </source>
</evidence>
<proteinExistence type="predicted"/>
<dbReference type="InterPro" id="IPR029045">
    <property type="entry name" value="ClpP/crotonase-like_dom_sf"/>
</dbReference>
<dbReference type="Pfam" id="PF03572">
    <property type="entry name" value="Peptidase_S41"/>
    <property type="match status" value="1"/>
</dbReference>
<sequence length="430" mass="48780">MKNSKFIIILALMISSLPGFSQERITSEEKKAVIETIEKFMDSTYVFPEVAKEAMALLKENEKQGIYSSTKLPEEFARTLTEDLRSITNDLHIKVKFDPESIAEEKNKKIKTDLAAGTIESLKRENFGFNEVKILDGNIGYLDLRLFISPEYAAETAIAAMNFLANTDAIIFDLRNNRGGSPEMIQLIQSYLFEAEPVHLNNFYNRPTNKHMQTWTLPHVPGKRNPNADVYVLTSKRSFSAAEEFAFNIKNLERGRLIGETTAGAANPGSTQNINDSFIIFIPSGRAYSPITNTNWEGTGIIPHIQVPEEESLTFTHLKALENLSRKTVDDKKKAIYQWYLKTVKAKKDPIILNTEQLNSYAGSYGGNKILFKKSRLIYERAGMQFELIPLGEHEFTIRNKSGVRLQFSEDRKNMNEILVSGKTRTLSRD</sequence>
<dbReference type="GO" id="GO:0006508">
    <property type="term" value="P:proteolysis"/>
    <property type="evidence" value="ECO:0007669"/>
    <property type="project" value="InterPro"/>
</dbReference>
<dbReference type="SUPFAM" id="SSF52096">
    <property type="entry name" value="ClpP/crotonase"/>
    <property type="match status" value="1"/>
</dbReference>
<accession>A0A1I5AFE2</accession>
<feature type="chain" id="PRO_5011544249" evidence="1">
    <location>
        <begin position="22"/>
        <end position="430"/>
    </location>
</feature>
<dbReference type="PANTHER" id="PTHR11261">
    <property type="entry name" value="INTERPHOTORECEPTOR RETINOID-BINDING PROTEIN"/>
    <property type="match status" value="1"/>
</dbReference>
<keyword evidence="1" id="KW-0732">Signal</keyword>
<dbReference type="GO" id="GO:0008236">
    <property type="term" value="F:serine-type peptidase activity"/>
    <property type="evidence" value="ECO:0007669"/>
    <property type="project" value="InterPro"/>
</dbReference>
<evidence type="ECO:0000259" key="2">
    <source>
        <dbReference type="SMART" id="SM00245"/>
    </source>
</evidence>
<evidence type="ECO:0000313" key="3">
    <source>
        <dbReference type="EMBL" id="SFN61090.1"/>
    </source>
</evidence>
<dbReference type="STRING" id="287099.SAMN05660413_01839"/>
<keyword evidence="4" id="KW-1185">Reference proteome</keyword>
<dbReference type="AlphaFoldDB" id="A0A1I5AFE2"/>
<dbReference type="Proteomes" id="UP000199153">
    <property type="component" value="Unassembled WGS sequence"/>
</dbReference>
<evidence type="ECO:0000256" key="1">
    <source>
        <dbReference type="SAM" id="SignalP"/>
    </source>
</evidence>
<protein>
    <submittedName>
        <fullName evidence="3">N-terminal domain of Peptidase_S41</fullName>
    </submittedName>
</protein>